<keyword evidence="12" id="KW-1185">Reference proteome</keyword>
<dbReference type="GO" id="GO:0006605">
    <property type="term" value="P:protein targeting"/>
    <property type="evidence" value="ECO:0007669"/>
    <property type="project" value="UniProtKB-UniRule"/>
</dbReference>
<accession>A0A1I6EI43</accession>
<reference evidence="12" key="1">
    <citation type="submission" date="2016-10" db="EMBL/GenBank/DDBJ databases">
        <authorList>
            <person name="Varghese N."/>
            <person name="Submissions S."/>
        </authorList>
    </citation>
    <scope>NUCLEOTIDE SEQUENCE [LARGE SCALE GENOMIC DNA]</scope>
    <source>
        <strain evidence="12">DSM 3669</strain>
    </source>
</reference>
<comment type="subunit">
    <text evidence="9">Component of the Sec protein translocase complex. Heterotrimer consisting of SecY, SecE and SecG subunits. The heterotrimers can form oligomers, although 1 heterotrimer is thought to be able to translocate proteins. Interacts with the ribosome. Interacts with SecDF, and other proteins may be involved. Interacts with SecA.</text>
</comment>
<keyword evidence="8 9" id="KW-0472">Membrane</keyword>
<evidence type="ECO:0000256" key="9">
    <source>
        <dbReference type="HAMAP-Rule" id="MF_00422"/>
    </source>
</evidence>
<comment type="similarity">
    <text evidence="9">Belongs to the SecE/SEC61-gamma family.</text>
</comment>
<organism evidence="11 12">
    <name type="scientific">Desulfoscipio geothermicus DSM 3669</name>
    <dbReference type="NCBI Taxonomy" id="1121426"/>
    <lineage>
        <taxon>Bacteria</taxon>
        <taxon>Bacillati</taxon>
        <taxon>Bacillota</taxon>
        <taxon>Clostridia</taxon>
        <taxon>Eubacteriales</taxon>
        <taxon>Desulfallaceae</taxon>
        <taxon>Desulfoscipio</taxon>
    </lineage>
</organism>
<feature type="transmembrane region" description="Helical" evidence="9">
    <location>
        <begin position="73"/>
        <end position="100"/>
    </location>
</feature>
<evidence type="ECO:0000313" key="12">
    <source>
        <dbReference type="Proteomes" id="UP000199584"/>
    </source>
</evidence>
<feature type="region of interest" description="Disordered" evidence="10">
    <location>
        <begin position="1"/>
        <end position="39"/>
    </location>
</feature>
<keyword evidence="6 9" id="KW-1133">Transmembrane helix</keyword>
<dbReference type="InterPro" id="IPR001901">
    <property type="entry name" value="Translocase_SecE/Sec61-g"/>
</dbReference>
<evidence type="ECO:0000256" key="5">
    <source>
        <dbReference type="ARBA" id="ARBA00022927"/>
    </source>
</evidence>
<keyword evidence="3 9" id="KW-1003">Cell membrane</keyword>
<comment type="function">
    <text evidence="9">Essential subunit of the Sec protein translocation channel SecYEG. Clamps together the 2 halves of SecY. May contact the channel plug during translocation.</text>
</comment>
<dbReference type="Proteomes" id="UP000199584">
    <property type="component" value="Unassembled WGS sequence"/>
</dbReference>
<keyword evidence="5 9" id="KW-0653">Protein transport</keyword>
<keyword evidence="7 9" id="KW-0811">Translocation</keyword>
<dbReference type="GO" id="GO:0043952">
    <property type="term" value="P:protein transport by the Sec complex"/>
    <property type="evidence" value="ECO:0007669"/>
    <property type="project" value="UniProtKB-UniRule"/>
</dbReference>
<evidence type="ECO:0000256" key="2">
    <source>
        <dbReference type="ARBA" id="ARBA00022448"/>
    </source>
</evidence>
<dbReference type="InterPro" id="IPR005807">
    <property type="entry name" value="SecE_bac"/>
</dbReference>
<proteinExistence type="inferred from homology"/>
<keyword evidence="4 9" id="KW-0812">Transmembrane</keyword>
<keyword evidence="2 9" id="KW-0813">Transport</keyword>
<dbReference type="STRING" id="39060.SAMN05660706_14414"/>
<sequence length="101" mass="11557">MAVSKKQEKTSKKDKNTGKELVKKDNRKEVAKKNAAAKPNRIDQTRTFFRSVINELKKVHWPNRRETSIYTSVVLVSVVFVAVLIWIFDIILGSVMGVIIK</sequence>
<dbReference type="GO" id="GO:0008320">
    <property type="term" value="F:protein transmembrane transporter activity"/>
    <property type="evidence" value="ECO:0007669"/>
    <property type="project" value="UniProtKB-UniRule"/>
</dbReference>
<evidence type="ECO:0000256" key="7">
    <source>
        <dbReference type="ARBA" id="ARBA00023010"/>
    </source>
</evidence>
<dbReference type="GO" id="GO:0065002">
    <property type="term" value="P:intracellular protein transmembrane transport"/>
    <property type="evidence" value="ECO:0007669"/>
    <property type="project" value="UniProtKB-UniRule"/>
</dbReference>
<gene>
    <name evidence="9" type="primary">secE</name>
    <name evidence="11" type="ORF">SAMN05660706_14414</name>
</gene>
<dbReference type="OrthoDB" id="9799073at2"/>
<evidence type="ECO:0000256" key="10">
    <source>
        <dbReference type="SAM" id="MobiDB-lite"/>
    </source>
</evidence>
<dbReference type="NCBIfam" id="TIGR00964">
    <property type="entry name" value="secE_bact"/>
    <property type="match status" value="1"/>
</dbReference>
<dbReference type="InterPro" id="IPR038379">
    <property type="entry name" value="SecE_sf"/>
</dbReference>
<evidence type="ECO:0000256" key="8">
    <source>
        <dbReference type="ARBA" id="ARBA00023136"/>
    </source>
</evidence>
<comment type="subcellular location">
    <subcellularLocation>
        <location evidence="9">Cell membrane</location>
        <topology evidence="9">Single-pass membrane protein</topology>
    </subcellularLocation>
    <subcellularLocation>
        <location evidence="1">Membrane</location>
    </subcellularLocation>
</comment>
<dbReference type="Gene3D" id="1.20.5.1030">
    <property type="entry name" value="Preprotein translocase secy subunit"/>
    <property type="match status" value="1"/>
</dbReference>
<protein>
    <recommendedName>
        <fullName evidence="9">Protein translocase subunit SecE</fullName>
    </recommendedName>
</protein>
<dbReference type="AlphaFoldDB" id="A0A1I6EI43"/>
<dbReference type="GO" id="GO:0009306">
    <property type="term" value="P:protein secretion"/>
    <property type="evidence" value="ECO:0007669"/>
    <property type="project" value="UniProtKB-UniRule"/>
</dbReference>
<feature type="compositionally biased region" description="Basic and acidic residues" evidence="10">
    <location>
        <begin position="1"/>
        <end position="32"/>
    </location>
</feature>
<dbReference type="GO" id="GO:0005886">
    <property type="term" value="C:plasma membrane"/>
    <property type="evidence" value="ECO:0007669"/>
    <property type="project" value="UniProtKB-SubCell"/>
</dbReference>
<evidence type="ECO:0000256" key="1">
    <source>
        <dbReference type="ARBA" id="ARBA00004370"/>
    </source>
</evidence>
<evidence type="ECO:0000256" key="3">
    <source>
        <dbReference type="ARBA" id="ARBA00022475"/>
    </source>
</evidence>
<name>A0A1I6EI43_9FIRM</name>
<dbReference type="PANTHER" id="PTHR33910:SF1">
    <property type="entry name" value="PROTEIN TRANSLOCASE SUBUNIT SECE"/>
    <property type="match status" value="1"/>
</dbReference>
<evidence type="ECO:0000256" key="6">
    <source>
        <dbReference type="ARBA" id="ARBA00022989"/>
    </source>
</evidence>
<dbReference type="Pfam" id="PF00584">
    <property type="entry name" value="SecE"/>
    <property type="match status" value="1"/>
</dbReference>
<dbReference type="EMBL" id="FOYM01000044">
    <property type="protein sequence ID" value="SFR17142.1"/>
    <property type="molecule type" value="Genomic_DNA"/>
</dbReference>
<evidence type="ECO:0000313" key="11">
    <source>
        <dbReference type="EMBL" id="SFR17142.1"/>
    </source>
</evidence>
<dbReference type="RefSeq" id="WP_092487572.1">
    <property type="nucleotide sequence ID" value="NZ_FOYM01000044.1"/>
</dbReference>
<dbReference type="PANTHER" id="PTHR33910">
    <property type="entry name" value="PROTEIN TRANSLOCASE SUBUNIT SECE"/>
    <property type="match status" value="1"/>
</dbReference>
<dbReference type="HAMAP" id="MF_00422">
    <property type="entry name" value="SecE"/>
    <property type="match status" value="1"/>
</dbReference>
<evidence type="ECO:0000256" key="4">
    <source>
        <dbReference type="ARBA" id="ARBA00022692"/>
    </source>
</evidence>